<evidence type="ECO:0008006" key="3">
    <source>
        <dbReference type="Google" id="ProtNLM"/>
    </source>
</evidence>
<dbReference type="EMBL" id="GEDV01012710">
    <property type="protein sequence ID" value="JAP75847.1"/>
    <property type="molecule type" value="Transcribed_RNA"/>
</dbReference>
<dbReference type="SUPFAM" id="SSF57362">
    <property type="entry name" value="BPTI-like"/>
    <property type="match status" value="1"/>
</dbReference>
<dbReference type="GO" id="GO:0004867">
    <property type="term" value="F:serine-type endopeptidase inhibitor activity"/>
    <property type="evidence" value="ECO:0007669"/>
    <property type="project" value="InterPro"/>
</dbReference>
<organism evidence="2">
    <name type="scientific">Rhipicephalus appendiculatus</name>
    <name type="common">Brown ear tick</name>
    <dbReference type="NCBI Taxonomy" id="34631"/>
    <lineage>
        <taxon>Eukaryota</taxon>
        <taxon>Metazoa</taxon>
        <taxon>Ecdysozoa</taxon>
        <taxon>Arthropoda</taxon>
        <taxon>Chelicerata</taxon>
        <taxon>Arachnida</taxon>
        <taxon>Acari</taxon>
        <taxon>Parasitiformes</taxon>
        <taxon>Ixodida</taxon>
        <taxon>Ixodoidea</taxon>
        <taxon>Ixodidae</taxon>
        <taxon>Rhipicephalinae</taxon>
        <taxon>Rhipicephalus</taxon>
        <taxon>Rhipicephalus</taxon>
    </lineage>
</organism>
<sequence>MLFIKSSKTCFSERQRLVLVLSFMFTFLPGQAYSACVPDHAYQGFCNRTSPGWTYNRSVGECMLHIHGCDGLSDIFGSCYICATYCPTEGYPEDHCTPKFNMLRNSVS</sequence>
<accession>A0A131YAC4</accession>
<reference evidence="2" key="1">
    <citation type="journal article" date="2016" name="Ticks Tick Borne Dis.">
        <title>De novo assembly and annotation of the salivary gland transcriptome of Rhipicephalus appendiculatus male and female ticks during blood feeding.</title>
        <authorList>
            <person name="de Castro M.H."/>
            <person name="de Klerk D."/>
            <person name="Pienaar R."/>
            <person name="Latif A.A."/>
            <person name="Rees D.J."/>
            <person name="Mans B.J."/>
        </authorList>
    </citation>
    <scope>NUCLEOTIDE SEQUENCE</scope>
    <source>
        <tissue evidence="2">Salivary glands</tissue>
    </source>
</reference>
<protein>
    <recommendedName>
        <fullName evidence="3">Pancreatic trypsin inhibitor</fullName>
    </recommendedName>
</protein>
<dbReference type="InterPro" id="IPR036880">
    <property type="entry name" value="Kunitz_BPTI_sf"/>
</dbReference>
<evidence type="ECO:0000313" key="2">
    <source>
        <dbReference type="EMBL" id="JAP75847.1"/>
    </source>
</evidence>
<proteinExistence type="predicted"/>
<name>A0A131YAC4_RHIAP</name>
<feature type="signal peptide" evidence="1">
    <location>
        <begin position="1"/>
        <end position="34"/>
    </location>
</feature>
<keyword evidence="1" id="KW-0732">Signal</keyword>
<dbReference type="AlphaFoldDB" id="A0A131YAC4"/>
<feature type="chain" id="PRO_5007284478" description="Pancreatic trypsin inhibitor" evidence="1">
    <location>
        <begin position="35"/>
        <end position="108"/>
    </location>
</feature>
<evidence type="ECO:0000256" key="1">
    <source>
        <dbReference type="SAM" id="SignalP"/>
    </source>
</evidence>